<dbReference type="Gene3D" id="1.10.132.80">
    <property type="match status" value="1"/>
</dbReference>
<dbReference type="InterPro" id="IPR032066">
    <property type="entry name" value="GP3_package"/>
</dbReference>
<gene>
    <name evidence="1" type="ORF">DXT89_14075</name>
</gene>
<evidence type="ECO:0000313" key="2">
    <source>
        <dbReference type="Proteomes" id="UP000436911"/>
    </source>
</evidence>
<name>A0A7J4X4F7_AGRVI</name>
<protein>
    <submittedName>
        <fullName evidence="1">DNA-packaging protein</fullName>
    </submittedName>
</protein>
<dbReference type="Proteomes" id="UP000436911">
    <property type="component" value="Unassembled WGS sequence"/>
</dbReference>
<comment type="caution">
    <text evidence="1">The sequence shown here is derived from an EMBL/GenBank/DDBJ whole genome shotgun (WGS) entry which is preliminary data.</text>
</comment>
<reference evidence="1 2" key="1">
    <citation type="submission" date="2018-08" db="EMBL/GenBank/DDBJ databases">
        <title>Genome sequencing of Agrobacterium vitis strain ICMP 10754.</title>
        <authorList>
            <person name="Visnovsky S.B."/>
            <person name="Pitman A.R."/>
        </authorList>
    </citation>
    <scope>NUCLEOTIDE SEQUENCE [LARGE SCALE GENOMIC DNA]</scope>
    <source>
        <strain evidence="1 2">ICMP 10754</strain>
    </source>
</reference>
<organism evidence="1 2">
    <name type="scientific">Agrobacterium vitis</name>
    <name type="common">Rhizobium vitis</name>
    <dbReference type="NCBI Taxonomy" id="373"/>
    <lineage>
        <taxon>Bacteria</taxon>
        <taxon>Pseudomonadati</taxon>
        <taxon>Pseudomonadota</taxon>
        <taxon>Alphaproteobacteria</taxon>
        <taxon>Hyphomicrobiales</taxon>
        <taxon>Rhizobiaceae</taxon>
        <taxon>Rhizobium/Agrobacterium group</taxon>
        <taxon>Agrobacterium</taxon>
    </lineage>
</organism>
<dbReference type="Pfam" id="PF16677">
    <property type="entry name" value="GP3_package"/>
    <property type="match status" value="1"/>
</dbReference>
<evidence type="ECO:0000313" key="1">
    <source>
        <dbReference type="EMBL" id="KAA3527058.1"/>
    </source>
</evidence>
<proteinExistence type="predicted"/>
<dbReference type="AlphaFoldDB" id="A0A7J4X4F7"/>
<sequence>MPAPVGNKFWELRSSHGRKPIFATPDDLWDAACEYFEWVEEHPLMGSELVKFQGAATLAQIPKMRAMTVEGLCLFLDISKMTWGEYKQKEGFSYITSRIDDVMRSQKFSGAAADLLNANIIARDLGLADKSELTGKDGGAIETKDIGTRDLAKAVASLLSKGLNAKS</sequence>
<dbReference type="EMBL" id="QUSG01000006">
    <property type="protein sequence ID" value="KAA3527058.1"/>
    <property type="molecule type" value="Genomic_DNA"/>
</dbReference>
<dbReference type="RefSeq" id="WP_149916810.1">
    <property type="nucleotide sequence ID" value="NZ_QUSG01000006.1"/>
</dbReference>
<accession>A0A7J4X4F7</accession>